<evidence type="ECO:0008006" key="4">
    <source>
        <dbReference type="Google" id="ProtNLM"/>
    </source>
</evidence>
<accession>A0A8C7EG65</accession>
<dbReference type="GO" id="GO:0005737">
    <property type="term" value="C:cytoplasm"/>
    <property type="evidence" value="ECO:0007669"/>
    <property type="project" value="TreeGrafter"/>
</dbReference>
<proteinExistence type="predicted"/>
<keyword evidence="3" id="KW-1185">Reference proteome</keyword>
<dbReference type="InterPro" id="IPR011009">
    <property type="entry name" value="Kinase-like_dom_sf"/>
</dbReference>
<dbReference type="GO" id="GO:0035612">
    <property type="term" value="F:AP-2 adaptor complex binding"/>
    <property type="evidence" value="ECO:0007669"/>
    <property type="project" value="TreeGrafter"/>
</dbReference>
<dbReference type="GO" id="GO:0000166">
    <property type="term" value="F:nucleotide binding"/>
    <property type="evidence" value="ECO:0007669"/>
    <property type="project" value="UniProtKB-KW"/>
</dbReference>
<organism evidence="2 3">
    <name type="scientific">Nothoprocta perdicaria</name>
    <name type="common">Chilean tinamou</name>
    <name type="synonym">Crypturus perdicarius</name>
    <dbReference type="NCBI Taxonomy" id="30464"/>
    <lineage>
        <taxon>Eukaryota</taxon>
        <taxon>Metazoa</taxon>
        <taxon>Chordata</taxon>
        <taxon>Craniata</taxon>
        <taxon>Vertebrata</taxon>
        <taxon>Euteleostomi</taxon>
        <taxon>Archelosauria</taxon>
        <taxon>Archosauria</taxon>
        <taxon>Dinosauria</taxon>
        <taxon>Saurischia</taxon>
        <taxon>Theropoda</taxon>
        <taxon>Coelurosauria</taxon>
        <taxon>Aves</taxon>
        <taxon>Palaeognathae</taxon>
        <taxon>Tinamiformes</taxon>
        <taxon>Tinamidae</taxon>
        <taxon>Nothoprocta</taxon>
    </lineage>
</organism>
<evidence type="ECO:0000256" key="1">
    <source>
        <dbReference type="ARBA" id="ARBA00022741"/>
    </source>
</evidence>
<dbReference type="PANTHER" id="PTHR22967">
    <property type="entry name" value="SERINE/THREONINE PROTEIN KINASE"/>
    <property type="match status" value="1"/>
</dbReference>
<evidence type="ECO:0000313" key="3">
    <source>
        <dbReference type="Proteomes" id="UP000694420"/>
    </source>
</evidence>
<dbReference type="SUPFAM" id="SSF56112">
    <property type="entry name" value="Protein kinase-like (PK-like)"/>
    <property type="match status" value="1"/>
</dbReference>
<dbReference type="Ensembl" id="ENSNPET00000018342.1">
    <property type="protein sequence ID" value="ENSNPEP00000017895.1"/>
    <property type="gene ID" value="ENSNPEG00000013326.1"/>
</dbReference>
<sequence>MSLLQSALDFLAGPGSLGAASRDQNDFVGQTVEMGDMKLRVKRVIAEGGFAFVYEAQDLGSGKDYALKVK</sequence>
<protein>
    <recommendedName>
        <fullName evidence="4">Cyclin G associated kinase</fullName>
    </recommendedName>
</protein>
<dbReference type="PANTHER" id="PTHR22967:SF105">
    <property type="entry name" value="CYCLIN-G-ASSOCIATED KINASE"/>
    <property type="match status" value="1"/>
</dbReference>
<evidence type="ECO:0000313" key="2">
    <source>
        <dbReference type="Ensembl" id="ENSNPEP00000017895.1"/>
    </source>
</evidence>
<reference evidence="2" key="2">
    <citation type="submission" date="2025-09" db="UniProtKB">
        <authorList>
            <consortium name="Ensembl"/>
        </authorList>
    </citation>
    <scope>IDENTIFICATION</scope>
</reference>
<dbReference type="Gene3D" id="3.30.200.20">
    <property type="entry name" value="Phosphorylase Kinase, domain 1"/>
    <property type="match status" value="1"/>
</dbReference>
<name>A0A8C7EG65_NOTPE</name>
<dbReference type="GO" id="GO:0004674">
    <property type="term" value="F:protein serine/threonine kinase activity"/>
    <property type="evidence" value="ECO:0007669"/>
    <property type="project" value="TreeGrafter"/>
</dbReference>
<dbReference type="Proteomes" id="UP000694420">
    <property type="component" value="Unplaced"/>
</dbReference>
<dbReference type="AlphaFoldDB" id="A0A8C7EG65"/>
<dbReference type="GO" id="GO:2000369">
    <property type="term" value="P:regulation of clathrin-dependent endocytosis"/>
    <property type="evidence" value="ECO:0007669"/>
    <property type="project" value="TreeGrafter"/>
</dbReference>
<keyword evidence="1" id="KW-0547">Nucleotide-binding</keyword>
<reference evidence="2" key="1">
    <citation type="submission" date="2025-08" db="UniProtKB">
        <authorList>
            <consortium name="Ensembl"/>
        </authorList>
    </citation>
    <scope>IDENTIFICATION</scope>
</reference>
<dbReference type="GO" id="GO:0045747">
    <property type="term" value="P:positive regulation of Notch signaling pathway"/>
    <property type="evidence" value="ECO:0007669"/>
    <property type="project" value="TreeGrafter"/>
</dbReference>